<evidence type="ECO:0008006" key="3">
    <source>
        <dbReference type="Google" id="ProtNLM"/>
    </source>
</evidence>
<accession>A0ABQ1YUP2</accession>
<reference evidence="2" key="1">
    <citation type="journal article" date="2019" name="Int. J. Syst. Evol. Microbiol.">
        <title>The Global Catalogue of Microorganisms (GCM) 10K type strain sequencing project: providing services to taxonomists for standard genome sequencing and annotation.</title>
        <authorList>
            <consortium name="The Broad Institute Genomics Platform"/>
            <consortium name="The Broad Institute Genome Sequencing Center for Infectious Disease"/>
            <person name="Wu L."/>
            <person name="Ma J."/>
        </authorList>
    </citation>
    <scope>NUCLEOTIDE SEQUENCE [LARGE SCALE GENOMIC DNA]</scope>
    <source>
        <strain evidence="2">CGMCC 1.15288</strain>
    </source>
</reference>
<organism evidence="1 2">
    <name type="scientific">Dyadobacter endophyticus</name>
    <dbReference type="NCBI Taxonomy" id="1749036"/>
    <lineage>
        <taxon>Bacteria</taxon>
        <taxon>Pseudomonadati</taxon>
        <taxon>Bacteroidota</taxon>
        <taxon>Cytophagia</taxon>
        <taxon>Cytophagales</taxon>
        <taxon>Spirosomataceae</taxon>
        <taxon>Dyadobacter</taxon>
    </lineage>
</organism>
<dbReference type="RefSeq" id="WP_188934199.1">
    <property type="nucleotide sequence ID" value="NZ_BMIA01000002.1"/>
</dbReference>
<dbReference type="PANTHER" id="PTHR34071:SF2">
    <property type="entry name" value="FLAVIN-NUCLEOTIDE-BINDING PROTEIN"/>
    <property type="match status" value="1"/>
</dbReference>
<dbReference type="EMBL" id="BMIA01000002">
    <property type="protein sequence ID" value="GGH39470.1"/>
    <property type="molecule type" value="Genomic_DNA"/>
</dbReference>
<gene>
    <name evidence="1" type="ORF">GCM10007423_33900</name>
</gene>
<keyword evidence="2" id="KW-1185">Reference proteome</keyword>
<dbReference type="InterPro" id="IPR024747">
    <property type="entry name" value="Pyridox_Oxase-rel"/>
</dbReference>
<evidence type="ECO:0000313" key="1">
    <source>
        <dbReference type="EMBL" id="GGH39470.1"/>
    </source>
</evidence>
<dbReference type="Gene3D" id="2.30.110.10">
    <property type="entry name" value="Electron Transport, Fmn-binding Protein, Chain A"/>
    <property type="match status" value="1"/>
</dbReference>
<dbReference type="Pfam" id="PF12900">
    <property type="entry name" value="Pyridox_ox_2"/>
    <property type="match status" value="1"/>
</dbReference>
<name>A0ABQ1YUP2_9BACT</name>
<evidence type="ECO:0000313" key="2">
    <source>
        <dbReference type="Proteomes" id="UP000600214"/>
    </source>
</evidence>
<dbReference type="Proteomes" id="UP000600214">
    <property type="component" value="Unassembled WGS sequence"/>
</dbReference>
<dbReference type="PANTHER" id="PTHR34071">
    <property type="entry name" value="5-NITROIMIDAZOLE ANTIBIOTICS RESISTANCE PROTEIN, NIMA-FAMILY-RELATED PROTEIN-RELATED"/>
    <property type="match status" value="1"/>
</dbReference>
<dbReference type="SUPFAM" id="SSF50475">
    <property type="entry name" value="FMN-binding split barrel"/>
    <property type="match status" value="1"/>
</dbReference>
<comment type="caution">
    <text evidence="1">The sequence shown here is derived from an EMBL/GenBank/DDBJ whole genome shotgun (WGS) entry which is preliminary data.</text>
</comment>
<dbReference type="InterPro" id="IPR012349">
    <property type="entry name" value="Split_barrel_FMN-bd"/>
</dbReference>
<proteinExistence type="predicted"/>
<sequence>MKDYPQSVRRKDRQETDTSFLHEILDNAVSCSIAIEKEGYPLIHVAFYHFDAANNDIIFHFSKHGHAGDEITDGKKASISIYKYGRLYTAAKAVDFGCEYQSVIIYGTIRIIEGEQERMQAMSDFFDRYFAHIPDSSYEAFTAAQSKPIHVAKLRIEQWFGKEHALPAIATDAFFPAFPSVMQPREA</sequence>
<protein>
    <recommendedName>
        <fullName evidence="3">Pyridoxamine 5'-phosphate oxidase family protein</fullName>
    </recommendedName>
</protein>